<dbReference type="AlphaFoldDB" id="A0A1M6A3I9"/>
<organism evidence="1 2">
    <name type="scientific">Arenibacter nanhaiticus</name>
    <dbReference type="NCBI Taxonomy" id="558155"/>
    <lineage>
        <taxon>Bacteria</taxon>
        <taxon>Pseudomonadati</taxon>
        <taxon>Bacteroidota</taxon>
        <taxon>Flavobacteriia</taxon>
        <taxon>Flavobacteriales</taxon>
        <taxon>Flavobacteriaceae</taxon>
        <taxon>Arenibacter</taxon>
    </lineage>
</organism>
<dbReference type="Proteomes" id="UP000184231">
    <property type="component" value="Unassembled WGS sequence"/>
</dbReference>
<dbReference type="RefSeq" id="WP_072762646.1">
    <property type="nucleotide sequence ID" value="NZ_FQYX01000001.1"/>
</dbReference>
<reference evidence="1 2" key="1">
    <citation type="submission" date="2016-11" db="EMBL/GenBank/DDBJ databases">
        <authorList>
            <person name="Jaros S."/>
            <person name="Januszkiewicz K."/>
            <person name="Wedrychowicz H."/>
        </authorList>
    </citation>
    <scope>NUCLEOTIDE SEQUENCE [LARGE SCALE GENOMIC DNA]</scope>
    <source>
        <strain evidence="1 2">CGMCC 1.8863</strain>
    </source>
</reference>
<evidence type="ECO:0000313" key="2">
    <source>
        <dbReference type="Proteomes" id="UP000184231"/>
    </source>
</evidence>
<keyword evidence="2" id="KW-1185">Reference proteome</keyword>
<accession>A0A1M6A3I9</accession>
<evidence type="ECO:0000313" key="1">
    <source>
        <dbReference type="EMBL" id="SHI31010.1"/>
    </source>
</evidence>
<proteinExistence type="predicted"/>
<dbReference type="OrthoDB" id="947434at2"/>
<sequence>MDLHINWVNDTISIQHEFVFSSQGAAKIIYDGKTINLNYHNIPILALYKLFFLKRRAFKTGPRFDILLSDKNGDTDFIDLNNLNK</sequence>
<dbReference type="STRING" id="558155.SAMN04487911_10162"/>
<name>A0A1M6A3I9_9FLAO</name>
<dbReference type="EMBL" id="FQYX01000001">
    <property type="protein sequence ID" value="SHI31010.1"/>
    <property type="molecule type" value="Genomic_DNA"/>
</dbReference>
<gene>
    <name evidence="1" type="ORF">SAMN04487911_10162</name>
</gene>
<protein>
    <submittedName>
        <fullName evidence="1">Uncharacterized protein</fullName>
    </submittedName>
</protein>